<name>A0ABR1ENA1_NECAM</name>
<protein>
    <recommendedName>
        <fullName evidence="4">Endonuclease/exonuclease/phosphatase domain-containing protein</fullName>
    </recommendedName>
</protein>
<evidence type="ECO:0000256" key="1">
    <source>
        <dbReference type="SAM" id="MobiDB-lite"/>
    </source>
</evidence>
<comment type="caution">
    <text evidence="2">The sequence shown here is derived from an EMBL/GenBank/DDBJ whole genome shotgun (WGS) entry which is preliminary data.</text>
</comment>
<gene>
    <name evidence="2" type="primary">Necator_chrX.g24062</name>
    <name evidence="2" type="ORF">RB195_023897</name>
</gene>
<sequence length="102" mass="12022">MWSEASFDYLCRLRFNASKDYKGEEVEAFYMDLEKFHREDHIFYMVIIGDFNAKERSEGRLENFTSEPTAFNGMSRERGFSSSSRPKTLHGNSQYQKPSSLR</sequence>
<feature type="region of interest" description="Disordered" evidence="1">
    <location>
        <begin position="62"/>
        <end position="102"/>
    </location>
</feature>
<feature type="compositionally biased region" description="Polar residues" evidence="1">
    <location>
        <begin position="80"/>
        <end position="102"/>
    </location>
</feature>
<keyword evidence="3" id="KW-1185">Reference proteome</keyword>
<organism evidence="2 3">
    <name type="scientific">Necator americanus</name>
    <name type="common">Human hookworm</name>
    <dbReference type="NCBI Taxonomy" id="51031"/>
    <lineage>
        <taxon>Eukaryota</taxon>
        <taxon>Metazoa</taxon>
        <taxon>Ecdysozoa</taxon>
        <taxon>Nematoda</taxon>
        <taxon>Chromadorea</taxon>
        <taxon>Rhabditida</taxon>
        <taxon>Rhabditina</taxon>
        <taxon>Rhabditomorpha</taxon>
        <taxon>Strongyloidea</taxon>
        <taxon>Ancylostomatidae</taxon>
        <taxon>Bunostominae</taxon>
        <taxon>Necator</taxon>
    </lineage>
</organism>
<reference evidence="2 3" key="1">
    <citation type="submission" date="2023-08" db="EMBL/GenBank/DDBJ databases">
        <title>A Necator americanus chromosomal reference genome.</title>
        <authorList>
            <person name="Ilik V."/>
            <person name="Petrzelkova K.J."/>
            <person name="Pardy F."/>
            <person name="Fuh T."/>
            <person name="Niatou-Singa F.S."/>
            <person name="Gouil Q."/>
            <person name="Baker L."/>
            <person name="Ritchie M.E."/>
            <person name="Jex A.R."/>
            <person name="Gazzola D."/>
            <person name="Li H."/>
            <person name="Toshio Fujiwara R."/>
            <person name="Zhan B."/>
            <person name="Aroian R.V."/>
            <person name="Pafco B."/>
            <person name="Schwarz E.M."/>
        </authorList>
    </citation>
    <scope>NUCLEOTIDE SEQUENCE [LARGE SCALE GENOMIC DNA]</scope>
    <source>
        <strain evidence="2 3">Aroian</strain>
        <tissue evidence="2">Whole animal</tissue>
    </source>
</reference>
<evidence type="ECO:0000313" key="2">
    <source>
        <dbReference type="EMBL" id="KAK6763366.1"/>
    </source>
</evidence>
<proteinExistence type="predicted"/>
<evidence type="ECO:0000313" key="3">
    <source>
        <dbReference type="Proteomes" id="UP001303046"/>
    </source>
</evidence>
<evidence type="ECO:0008006" key="4">
    <source>
        <dbReference type="Google" id="ProtNLM"/>
    </source>
</evidence>
<accession>A0ABR1ENA1</accession>
<dbReference type="EMBL" id="JAVFWL010000006">
    <property type="protein sequence ID" value="KAK6763366.1"/>
    <property type="molecule type" value="Genomic_DNA"/>
</dbReference>
<dbReference type="Proteomes" id="UP001303046">
    <property type="component" value="Unassembled WGS sequence"/>
</dbReference>